<dbReference type="EMBL" id="JAJSOF020000011">
    <property type="protein sequence ID" value="KAJ4445428.1"/>
    <property type="molecule type" value="Genomic_DNA"/>
</dbReference>
<comment type="caution">
    <text evidence="2">The sequence shown here is derived from an EMBL/GenBank/DDBJ whole genome shotgun (WGS) entry which is preliminary data.</text>
</comment>
<dbReference type="Proteomes" id="UP001148838">
    <property type="component" value="Unassembled WGS sequence"/>
</dbReference>
<gene>
    <name evidence="2" type="ORF">ANN_07233</name>
</gene>
<evidence type="ECO:0000256" key="1">
    <source>
        <dbReference type="SAM" id="MobiDB-lite"/>
    </source>
</evidence>
<sequence length="247" mass="25862">MLKMGVYVDFSVRLYIARVTLAIVSKAARSPRVFVNNTASDHNDISQRPHLWSNGQRVWLRNQVARVRIPVGASYLVEVFSGVFPQPNTCKCWVEEVEGASLGTHHHLHHSPDSGGGGGASSSSSSPLPPLALRRPHRPQMVDSTGVGPGPSSGPPGQTSTSTAGDDTTPSGAAGGTLSEGSASESSPRQSGVQSLVTSREEDGEEDGHGGDGDDTGSKRDSIASSDKSPGQRYLLTLIGQPCPLDK</sequence>
<evidence type="ECO:0000313" key="2">
    <source>
        <dbReference type="EMBL" id="KAJ4445428.1"/>
    </source>
</evidence>
<evidence type="ECO:0000313" key="3">
    <source>
        <dbReference type="Proteomes" id="UP001148838"/>
    </source>
</evidence>
<reference evidence="2 3" key="1">
    <citation type="journal article" date="2022" name="Allergy">
        <title>Genome assembly and annotation of Periplaneta americana reveal a comprehensive cockroach allergen profile.</title>
        <authorList>
            <person name="Wang L."/>
            <person name="Xiong Q."/>
            <person name="Saelim N."/>
            <person name="Wang L."/>
            <person name="Nong W."/>
            <person name="Wan A.T."/>
            <person name="Shi M."/>
            <person name="Liu X."/>
            <person name="Cao Q."/>
            <person name="Hui J.H.L."/>
            <person name="Sookrung N."/>
            <person name="Leung T.F."/>
            <person name="Tungtrongchitr A."/>
            <person name="Tsui S.K.W."/>
        </authorList>
    </citation>
    <scope>NUCLEOTIDE SEQUENCE [LARGE SCALE GENOMIC DNA]</scope>
    <source>
        <strain evidence="2">PWHHKU_190912</strain>
    </source>
</reference>
<feature type="region of interest" description="Disordered" evidence="1">
    <location>
        <begin position="104"/>
        <end position="247"/>
    </location>
</feature>
<accession>A0ABQ8THR2</accession>
<keyword evidence="3" id="KW-1185">Reference proteome</keyword>
<protein>
    <submittedName>
        <fullName evidence="2">Uncharacterized protein</fullName>
    </submittedName>
</protein>
<name>A0ABQ8THR2_PERAM</name>
<feature type="compositionally biased region" description="Basic and acidic residues" evidence="1">
    <location>
        <begin position="207"/>
        <end position="222"/>
    </location>
</feature>
<feature type="compositionally biased region" description="Polar residues" evidence="1">
    <location>
        <begin position="179"/>
        <end position="198"/>
    </location>
</feature>
<proteinExistence type="predicted"/>
<organism evidence="2 3">
    <name type="scientific">Periplaneta americana</name>
    <name type="common">American cockroach</name>
    <name type="synonym">Blatta americana</name>
    <dbReference type="NCBI Taxonomy" id="6978"/>
    <lineage>
        <taxon>Eukaryota</taxon>
        <taxon>Metazoa</taxon>
        <taxon>Ecdysozoa</taxon>
        <taxon>Arthropoda</taxon>
        <taxon>Hexapoda</taxon>
        <taxon>Insecta</taxon>
        <taxon>Pterygota</taxon>
        <taxon>Neoptera</taxon>
        <taxon>Polyneoptera</taxon>
        <taxon>Dictyoptera</taxon>
        <taxon>Blattodea</taxon>
        <taxon>Blattoidea</taxon>
        <taxon>Blattidae</taxon>
        <taxon>Blattinae</taxon>
        <taxon>Periplaneta</taxon>
    </lineage>
</organism>